<dbReference type="EMBL" id="WTPX01000061">
    <property type="protein sequence ID" value="NNJ26087.1"/>
    <property type="molecule type" value="Genomic_DNA"/>
</dbReference>
<protein>
    <recommendedName>
        <fullName evidence="4">DUF433 domain-containing protein</fullName>
    </recommendedName>
</protein>
<dbReference type="Gene3D" id="1.10.10.10">
    <property type="entry name" value="Winged helix-like DNA-binding domain superfamily/Winged helix DNA-binding domain"/>
    <property type="match status" value="1"/>
</dbReference>
<sequence>MSAAPPAVPASAADREAAADGSSARERLPIGRMTVDADGTVYANASRFKARLIVEAYKAGVSPEEYASPEMYGHAVTEADVHAVIAWYLQNREAVDEELRDRARTEEEAYARYLADPKTIERRDRLRRHQDAMLRAGRLPRADG</sequence>
<evidence type="ECO:0008006" key="4">
    <source>
        <dbReference type="Google" id="ProtNLM"/>
    </source>
</evidence>
<proteinExistence type="predicted"/>
<dbReference type="Proteomes" id="UP000609651">
    <property type="component" value="Unassembled WGS sequence"/>
</dbReference>
<organism evidence="2 3">
    <name type="scientific">Alienimonas chondri</name>
    <dbReference type="NCBI Taxonomy" id="2681879"/>
    <lineage>
        <taxon>Bacteria</taxon>
        <taxon>Pseudomonadati</taxon>
        <taxon>Planctomycetota</taxon>
        <taxon>Planctomycetia</taxon>
        <taxon>Planctomycetales</taxon>
        <taxon>Planctomycetaceae</taxon>
        <taxon>Alienimonas</taxon>
    </lineage>
</organism>
<dbReference type="InterPro" id="IPR036388">
    <property type="entry name" value="WH-like_DNA-bd_sf"/>
</dbReference>
<evidence type="ECO:0000313" key="2">
    <source>
        <dbReference type="EMBL" id="NNJ26087.1"/>
    </source>
</evidence>
<gene>
    <name evidence="2" type="ORF">LzC2_21660</name>
</gene>
<comment type="caution">
    <text evidence="2">The sequence shown here is derived from an EMBL/GenBank/DDBJ whole genome shotgun (WGS) entry which is preliminary data.</text>
</comment>
<feature type="compositionally biased region" description="Basic and acidic residues" evidence="1">
    <location>
        <begin position="13"/>
        <end position="25"/>
    </location>
</feature>
<feature type="compositionally biased region" description="Low complexity" evidence="1">
    <location>
        <begin position="1"/>
        <end position="12"/>
    </location>
</feature>
<accession>A0ABX1VFP7</accession>
<keyword evidence="3" id="KW-1185">Reference proteome</keyword>
<evidence type="ECO:0000313" key="3">
    <source>
        <dbReference type="Proteomes" id="UP000609651"/>
    </source>
</evidence>
<feature type="region of interest" description="Disordered" evidence="1">
    <location>
        <begin position="1"/>
        <end position="25"/>
    </location>
</feature>
<evidence type="ECO:0000256" key="1">
    <source>
        <dbReference type="SAM" id="MobiDB-lite"/>
    </source>
</evidence>
<name>A0ABX1VFP7_9PLAN</name>
<dbReference type="RefSeq" id="WP_171186750.1">
    <property type="nucleotide sequence ID" value="NZ_WTPX01000061.1"/>
</dbReference>
<reference evidence="2 3" key="1">
    <citation type="journal article" date="2020" name="Syst. Appl. Microbiol.">
        <title>Alienimonas chondri sp. nov., a novel planctomycete isolated from the biofilm of the red alga Chondrus crispus.</title>
        <authorList>
            <person name="Vitorino I."/>
            <person name="Albuquerque L."/>
            <person name="Wiegand S."/>
            <person name="Kallscheuer N."/>
            <person name="da Costa M.S."/>
            <person name="Lobo-da-Cunha A."/>
            <person name="Jogler C."/>
            <person name="Lage O.M."/>
        </authorList>
    </citation>
    <scope>NUCLEOTIDE SEQUENCE [LARGE SCALE GENOMIC DNA]</scope>
    <source>
        <strain evidence="2 3">LzC2</strain>
    </source>
</reference>